<sequence length="281" mass="33054">MIEEIIETGSRGKELLKDAFIIGLAWGRQILIDKNDLQLAINQLQSFNNNIDKSLESPFLKDDKFNEFFLNNNFQLFNIPRLSNQQPYQNTTPQKKLQENQQSLNNSQNQSPFLINISPQKVKELQSQNMCQLCNFYFDTKSKNQKAILSSCQHQFHFLCLYIHTQEKGEYCPICGQQMEKAYPKSLYEDLPQKYKSCCPNIECQNDFVYFGQDYFCCDMCNQVWCLKCKKNFHENSDCIIDIDHYKMSLGQNYKFCFQCNKVLFLNNSSTDGYYILSKHC</sequence>
<dbReference type="EMBL" id="CAJJDM010000122">
    <property type="protein sequence ID" value="CAD8102971.1"/>
    <property type="molecule type" value="Genomic_DNA"/>
</dbReference>
<evidence type="ECO:0000256" key="2">
    <source>
        <dbReference type="SAM" id="MobiDB-lite"/>
    </source>
</evidence>
<feature type="compositionally biased region" description="Polar residues" evidence="2">
    <location>
        <begin position="84"/>
        <end position="93"/>
    </location>
</feature>
<protein>
    <recommendedName>
        <fullName evidence="3">RING-type domain-containing protein</fullName>
    </recommendedName>
</protein>
<proteinExistence type="predicted"/>
<keyword evidence="1" id="KW-0479">Metal-binding</keyword>
<dbReference type="Proteomes" id="UP000688137">
    <property type="component" value="Unassembled WGS sequence"/>
</dbReference>
<keyword evidence="1" id="KW-0862">Zinc</keyword>
<gene>
    <name evidence="4" type="ORF">PPRIM_AZ9-3.1.T1190185</name>
</gene>
<feature type="domain" description="RING-type" evidence="3">
    <location>
        <begin position="131"/>
        <end position="175"/>
    </location>
</feature>
<evidence type="ECO:0000313" key="4">
    <source>
        <dbReference type="EMBL" id="CAD8102971.1"/>
    </source>
</evidence>
<organism evidence="4 5">
    <name type="scientific">Paramecium primaurelia</name>
    <dbReference type="NCBI Taxonomy" id="5886"/>
    <lineage>
        <taxon>Eukaryota</taxon>
        <taxon>Sar</taxon>
        <taxon>Alveolata</taxon>
        <taxon>Ciliophora</taxon>
        <taxon>Intramacronucleata</taxon>
        <taxon>Oligohymenophorea</taxon>
        <taxon>Peniculida</taxon>
        <taxon>Parameciidae</taxon>
        <taxon>Paramecium</taxon>
    </lineage>
</organism>
<dbReference type="AlphaFoldDB" id="A0A8S1PJ25"/>
<evidence type="ECO:0000313" key="5">
    <source>
        <dbReference type="Proteomes" id="UP000688137"/>
    </source>
</evidence>
<dbReference type="SMART" id="SM00184">
    <property type="entry name" value="RING"/>
    <property type="match status" value="1"/>
</dbReference>
<keyword evidence="1" id="KW-0863">Zinc-finger</keyword>
<reference evidence="4" key="1">
    <citation type="submission" date="2021-01" db="EMBL/GenBank/DDBJ databases">
        <authorList>
            <consortium name="Genoscope - CEA"/>
            <person name="William W."/>
        </authorList>
    </citation>
    <scope>NUCLEOTIDE SEQUENCE</scope>
</reference>
<feature type="region of interest" description="Disordered" evidence="2">
    <location>
        <begin position="84"/>
        <end position="111"/>
    </location>
</feature>
<name>A0A8S1PJ25_PARPR</name>
<dbReference type="OMA" id="WCLKCKK"/>
<accession>A0A8S1PJ25</accession>
<dbReference type="InterPro" id="IPR001841">
    <property type="entry name" value="Znf_RING"/>
</dbReference>
<dbReference type="CDD" id="cd20335">
    <property type="entry name" value="BRcat_RBR"/>
    <property type="match status" value="1"/>
</dbReference>
<evidence type="ECO:0000256" key="1">
    <source>
        <dbReference type="PROSITE-ProRule" id="PRU00175"/>
    </source>
</evidence>
<dbReference type="GO" id="GO:0008270">
    <property type="term" value="F:zinc ion binding"/>
    <property type="evidence" value="ECO:0007669"/>
    <property type="project" value="UniProtKB-KW"/>
</dbReference>
<comment type="caution">
    <text evidence="4">The sequence shown here is derived from an EMBL/GenBank/DDBJ whole genome shotgun (WGS) entry which is preliminary data.</text>
</comment>
<evidence type="ECO:0000259" key="3">
    <source>
        <dbReference type="PROSITE" id="PS50089"/>
    </source>
</evidence>
<dbReference type="PROSITE" id="PS50089">
    <property type="entry name" value="ZF_RING_2"/>
    <property type="match status" value="1"/>
</dbReference>
<feature type="compositionally biased region" description="Low complexity" evidence="2">
    <location>
        <begin position="99"/>
        <end position="111"/>
    </location>
</feature>
<keyword evidence="5" id="KW-1185">Reference proteome</keyword>